<sequence>MEPSLLLSPDITAQERPLHILVASSEAHPLIKTGGLADVAASLPAALRDLGHDARLILPAYPRAARQLRDTKMLCELKIPTSRAQVRILEGKHPDHDLPIYLVDAPEHFCREGNPYTDLSGRDWGDNAERFLLFCRVIALIARGLPAIGWHPDVLHGNDWQTGLAPALFQDLTRRPASVFTIHNLAYQGLFDRATFDRLGLPPALWSLSGLEFHQRMSFIKGGIVFSDRVNTVSPSYAMEVRTARFGCGLDGLLRQIGSRFSGILNGVDYRIWDPLTDPFILQCYDPETFGLKAENKLDIQREVGLPRNEDAFVLGYIGRLVEQKGVDLILAMLPRLLEDPRIQVVFQGTGERSTEQALLAIAALYPRQVGVFIEYEEARAHRIEAGSDAFLMPSRFEPCGLNQIYSLRYGTPPIAHRTGGLADTVVHATPETLADGTATGFLFEEPRAEALLDAVRQALQLYRDDPQAWRKLATTGMHQDFSWEASARGYVRLYAEAIAERAIAQGTDEASDQANAALA</sequence>
<dbReference type="SUPFAM" id="SSF53756">
    <property type="entry name" value="UDP-Glycosyltransferase/glycogen phosphorylase"/>
    <property type="match status" value="1"/>
</dbReference>
<evidence type="ECO:0000256" key="11">
    <source>
        <dbReference type="HAMAP-Rule" id="MF_00484"/>
    </source>
</evidence>
<dbReference type="PANTHER" id="PTHR45825:SF11">
    <property type="entry name" value="ALPHA AMYLASE DOMAIN-CONTAINING PROTEIN"/>
    <property type="match status" value="1"/>
</dbReference>
<gene>
    <name evidence="11" type="primary">glgA</name>
    <name evidence="14" type="ORF">SAMN05421783_10486</name>
</gene>
<dbReference type="GO" id="GO:0004373">
    <property type="term" value="F:alpha-1,4-glucan glucosyltransferase (UDP-glucose donor) activity"/>
    <property type="evidence" value="ECO:0007669"/>
    <property type="project" value="InterPro"/>
</dbReference>
<evidence type="ECO:0000256" key="7">
    <source>
        <dbReference type="ARBA" id="ARBA00022676"/>
    </source>
</evidence>
<dbReference type="InterPro" id="IPR013534">
    <property type="entry name" value="Starch_synth_cat_dom"/>
</dbReference>
<evidence type="ECO:0000259" key="13">
    <source>
        <dbReference type="Pfam" id="PF08323"/>
    </source>
</evidence>
<dbReference type="InterPro" id="IPR001296">
    <property type="entry name" value="Glyco_trans_1"/>
</dbReference>
<dbReference type="NCBIfam" id="NF001899">
    <property type="entry name" value="PRK00654.1-2"/>
    <property type="match status" value="1"/>
</dbReference>
<keyword evidence="9 11" id="KW-0320">Glycogen biosynthesis</keyword>
<dbReference type="CDD" id="cd03791">
    <property type="entry name" value="GT5_Glycogen_synthase_DULL1-like"/>
    <property type="match status" value="1"/>
</dbReference>
<keyword evidence="15" id="KW-1185">Reference proteome</keyword>
<dbReference type="Pfam" id="PF00534">
    <property type="entry name" value="Glycos_transf_1"/>
    <property type="match status" value="1"/>
</dbReference>
<evidence type="ECO:0000256" key="1">
    <source>
        <dbReference type="ARBA" id="ARBA00001478"/>
    </source>
</evidence>
<feature type="domain" description="Starch synthase catalytic" evidence="13">
    <location>
        <begin position="19"/>
        <end position="256"/>
    </location>
</feature>
<dbReference type="NCBIfam" id="TIGR02095">
    <property type="entry name" value="glgA"/>
    <property type="match status" value="1"/>
</dbReference>
<dbReference type="PANTHER" id="PTHR45825">
    <property type="entry name" value="GRANULE-BOUND STARCH SYNTHASE 1, CHLOROPLASTIC/AMYLOPLASTIC"/>
    <property type="match status" value="1"/>
</dbReference>
<evidence type="ECO:0000259" key="12">
    <source>
        <dbReference type="Pfam" id="PF00534"/>
    </source>
</evidence>
<comment type="pathway">
    <text evidence="3 11">Glycan biosynthesis; glycogen biosynthesis.</text>
</comment>
<dbReference type="OrthoDB" id="9808590at2"/>
<feature type="domain" description="Glycosyl transferase family 1" evidence="12">
    <location>
        <begin position="307"/>
        <end position="472"/>
    </location>
</feature>
<evidence type="ECO:0000256" key="2">
    <source>
        <dbReference type="ARBA" id="ARBA00002764"/>
    </source>
</evidence>
<proteinExistence type="inferred from homology"/>
<dbReference type="Proteomes" id="UP000198816">
    <property type="component" value="Unassembled WGS sequence"/>
</dbReference>
<dbReference type="InterPro" id="IPR011835">
    <property type="entry name" value="GS/SS"/>
</dbReference>
<evidence type="ECO:0000256" key="6">
    <source>
        <dbReference type="ARBA" id="ARBA00019935"/>
    </source>
</evidence>
<dbReference type="HAMAP" id="MF_00484">
    <property type="entry name" value="Glycogen_synth"/>
    <property type="match status" value="1"/>
</dbReference>
<comment type="catalytic activity">
    <reaction evidence="1 11">
        <text>[(1-&gt;4)-alpha-D-glucosyl](n) + ADP-alpha-D-glucose = [(1-&gt;4)-alpha-D-glucosyl](n+1) + ADP + H(+)</text>
        <dbReference type="Rhea" id="RHEA:18189"/>
        <dbReference type="Rhea" id="RHEA-COMP:9584"/>
        <dbReference type="Rhea" id="RHEA-COMP:9587"/>
        <dbReference type="ChEBI" id="CHEBI:15378"/>
        <dbReference type="ChEBI" id="CHEBI:15444"/>
        <dbReference type="ChEBI" id="CHEBI:57498"/>
        <dbReference type="ChEBI" id="CHEBI:456216"/>
        <dbReference type="EC" id="2.4.1.21"/>
    </reaction>
</comment>
<reference evidence="15" key="1">
    <citation type="submission" date="2016-10" db="EMBL/GenBank/DDBJ databases">
        <authorList>
            <person name="Varghese N."/>
            <person name="Submissions S."/>
        </authorList>
    </citation>
    <scope>NUCLEOTIDE SEQUENCE [LARGE SCALE GENOMIC DNA]</scope>
    <source>
        <strain evidence="15">DSM 217</strain>
    </source>
</reference>
<name>A0A1H2TNJ6_THIRO</name>
<keyword evidence="7 11" id="KW-0328">Glycosyltransferase</keyword>
<protein>
    <recommendedName>
        <fullName evidence="6 11">Glycogen synthase</fullName>
        <ecNumber evidence="5 11">2.4.1.21</ecNumber>
    </recommendedName>
    <alternativeName>
        <fullName evidence="10 11">Starch [bacterial glycogen] synthase</fullName>
    </alternativeName>
</protein>
<evidence type="ECO:0000313" key="14">
    <source>
        <dbReference type="EMBL" id="SDW45523.1"/>
    </source>
</evidence>
<evidence type="ECO:0000313" key="15">
    <source>
        <dbReference type="Proteomes" id="UP000198816"/>
    </source>
</evidence>
<dbReference type="UniPathway" id="UPA00164"/>
<evidence type="ECO:0000256" key="9">
    <source>
        <dbReference type="ARBA" id="ARBA00023056"/>
    </source>
</evidence>
<dbReference type="Pfam" id="PF08323">
    <property type="entry name" value="Glyco_transf_5"/>
    <property type="match status" value="1"/>
</dbReference>
<comment type="similarity">
    <text evidence="4 11">Belongs to the glycosyltransferase 1 family. Bacterial/plant glycogen synthase subfamily.</text>
</comment>
<feature type="binding site" evidence="11">
    <location>
        <position position="32"/>
    </location>
    <ligand>
        <name>ADP-alpha-D-glucose</name>
        <dbReference type="ChEBI" id="CHEBI:57498"/>
    </ligand>
</feature>
<dbReference type="EC" id="2.4.1.21" evidence="5 11"/>
<evidence type="ECO:0000256" key="3">
    <source>
        <dbReference type="ARBA" id="ARBA00004964"/>
    </source>
</evidence>
<dbReference type="GO" id="GO:0005978">
    <property type="term" value="P:glycogen biosynthetic process"/>
    <property type="evidence" value="ECO:0007669"/>
    <property type="project" value="UniProtKB-UniRule"/>
</dbReference>
<comment type="function">
    <text evidence="2 11">Synthesizes alpha-1,4-glucan chains using ADP-glucose.</text>
</comment>
<dbReference type="EMBL" id="FNNZ01000004">
    <property type="protein sequence ID" value="SDW45523.1"/>
    <property type="molecule type" value="Genomic_DNA"/>
</dbReference>
<organism evidence="14 15">
    <name type="scientific">Thiocapsa roseopersicina</name>
    <dbReference type="NCBI Taxonomy" id="1058"/>
    <lineage>
        <taxon>Bacteria</taxon>
        <taxon>Pseudomonadati</taxon>
        <taxon>Pseudomonadota</taxon>
        <taxon>Gammaproteobacteria</taxon>
        <taxon>Chromatiales</taxon>
        <taxon>Chromatiaceae</taxon>
        <taxon>Thiocapsa</taxon>
    </lineage>
</organism>
<dbReference type="GO" id="GO:0009011">
    <property type="term" value="F:alpha-1,4-glucan glucosyltransferase (ADP-glucose donor) activity"/>
    <property type="evidence" value="ECO:0007669"/>
    <property type="project" value="UniProtKB-UniRule"/>
</dbReference>
<dbReference type="Gene3D" id="3.40.50.2000">
    <property type="entry name" value="Glycogen Phosphorylase B"/>
    <property type="match status" value="2"/>
</dbReference>
<evidence type="ECO:0000256" key="5">
    <source>
        <dbReference type="ARBA" id="ARBA00012588"/>
    </source>
</evidence>
<evidence type="ECO:0000256" key="10">
    <source>
        <dbReference type="ARBA" id="ARBA00031722"/>
    </source>
</evidence>
<dbReference type="AlphaFoldDB" id="A0A1H2TNJ6"/>
<dbReference type="STRING" id="1058.SAMN05421783_10486"/>
<keyword evidence="8 11" id="KW-0808">Transferase</keyword>
<dbReference type="RefSeq" id="WP_093029188.1">
    <property type="nucleotide sequence ID" value="NZ_FNNZ01000004.1"/>
</dbReference>
<evidence type="ECO:0000256" key="4">
    <source>
        <dbReference type="ARBA" id="ARBA00010281"/>
    </source>
</evidence>
<accession>A0A1H2TNJ6</accession>
<evidence type="ECO:0000256" key="8">
    <source>
        <dbReference type="ARBA" id="ARBA00022679"/>
    </source>
</evidence>